<name>A0A0A9DPR5_ARUDO</name>
<sequence length="57" mass="6636">MDTLKYHLLLICHLGQPKIRHLGAEVVIEEDILWLDVAMQHPFQTLLVQVDHRACHP</sequence>
<reference evidence="1" key="1">
    <citation type="submission" date="2014-09" db="EMBL/GenBank/DDBJ databases">
        <authorList>
            <person name="Magalhaes I.L.F."/>
            <person name="Oliveira U."/>
            <person name="Santos F.R."/>
            <person name="Vidigal T.H.D.A."/>
            <person name="Brescovit A.D."/>
            <person name="Santos A.J."/>
        </authorList>
    </citation>
    <scope>NUCLEOTIDE SEQUENCE</scope>
    <source>
        <tissue evidence="1">Shoot tissue taken approximately 20 cm above the soil surface</tissue>
    </source>
</reference>
<accession>A0A0A9DPR5</accession>
<reference evidence="1" key="2">
    <citation type="journal article" date="2015" name="Data Brief">
        <title>Shoot transcriptome of the giant reed, Arundo donax.</title>
        <authorList>
            <person name="Barrero R.A."/>
            <person name="Guerrero F.D."/>
            <person name="Moolhuijzen P."/>
            <person name="Goolsby J.A."/>
            <person name="Tidwell J."/>
            <person name="Bellgard S.E."/>
            <person name="Bellgard M.I."/>
        </authorList>
    </citation>
    <scope>NUCLEOTIDE SEQUENCE</scope>
    <source>
        <tissue evidence="1">Shoot tissue taken approximately 20 cm above the soil surface</tissue>
    </source>
</reference>
<protein>
    <submittedName>
        <fullName evidence="1">Uncharacterized protein</fullName>
    </submittedName>
</protein>
<proteinExistence type="predicted"/>
<dbReference type="EMBL" id="GBRH01208084">
    <property type="protein sequence ID" value="JAD89811.1"/>
    <property type="molecule type" value="Transcribed_RNA"/>
</dbReference>
<evidence type="ECO:0000313" key="1">
    <source>
        <dbReference type="EMBL" id="JAD89811.1"/>
    </source>
</evidence>
<organism evidence="1">
    <name type="scientific">Arundo donax</name>
    <name type="common">Giant reed</name>
    <name type="synonym">Donax arundinaceus</name>
    <dbReference type="NCBI Taxonomy" id="35708"/>
    <lineage>
        <taxon>Eukaryota</taxon>
        <taxon>Viridiplantae</taxon>
        <taxon>Streptophyta</taxon>
        <taxon>Embryophyta</taxon>
        <taxon>Tracheophyta</taxon>
        <taxon>Spermatophyta</taxon>
        <taxon>Magnoliopsida</taxon>
        <taxon>Liliopsida</taxon>
        <taxon>Poales</taxon>
        <taxon>Poaceae</taxon>
        <taxon>PACMAD clade</taxon>
        <taxon>Arundinoideae</taxon>
        <taxon>Arundineae</taxon>
        <taxon>Arundo</taxon>
    </lineage>
</organism>
<dbReference type="AlphaFoldDB" id="A0A0A9DPR5"/>